<proteinExistence type="predicted"/>
<dbReference type="Proteomes" id="UP000271631">
    <property type="component" value="Unassembled WGS sequence"/>
</dbReference>
<dbReference type="AlphaFoldDB" id="A0A0N1JIF5"/>
<protein>
    <submittedName>
        <fullName evidence="1">Uncharacterized protein</fullName>
    </submittedName>
</protein>
<dbReference type="EMBL" id="RBUQ01000385">
    <property type="protein sequence ID" value="RMV26632.1"/>
    <property type="molecule type" value="Genomic_DNA"/>
</dbReference>
<evidence type="ECO:0000313" key="1">
    <source>
        <dbReference type="EMBL" id="RMV26632.1"/>
    </source>
</evidence>
<organism evidence="1 2">
    <name type="scientific">Pseudomonas syringae pv. maculicola</name>
    <dbReference type="NCBI Taxonomy" id="59511"/>
    <lineage>
        <taxon>Bacteria</taxon>
        <taxon>Pseudomonadati</taxon>
        <taxon>Pseudomonadota</taxon>
        <taxon>Gammaproteobacteria</taxon>
        <taxon>Pseudomonadales</taxon>
        <taxon>Pseudomonadaceae</taxon>
        <taxon>Pseudomonas</taxon>
    </lineage>
</organism>
<reference evidence="1 2" key="1">
    <citation type="submission" date="2018-08" db="EMBL/GenBank/DDBJ databases">
        <title>Recombination of ecologically and evolutionarily significant loci maintains genetic cohesion in the Pseudomonas syringae species complex.</title>
        <authorList>
            <person name="Dillon M."/>
            <person name="Thakur S."/>
            <person name="Almeida R.N.D."/>
            <person name="Weir B.S."/>
            <person name="Guttman D.S."/>
        </authorList>
    </citation>
    <scope>NUCLEOTIDE SEQUENCE [LARGE SCALE GENOMIC DNA]</scope>
    <source>
        <strain evidence="1 2">ICMP 11281</strain>
    </source>
</reference>
<accession>A0A0N1JIF5</accession>
<name>A0A0N1JIF5_PSEYM</name>
<evidence type="ECO:0000313" key="2">
    <source>
        <dbReference type="Proteomes" id="UP000271631"/>
    </source>
</evidence>
<comment type="caution">
    <text evidence="1">The sequence shown here is derived from an EMBL/GenBank/DDBJ whole genome shotgun (WGS) entry which is preliminary data.</text>
</comment>
<sequence length="51" mass="5908">MENSKINQMPAIHDFSLEALLNPARIVHNAAWTRHPWQAIDQTDNFCADQF</sequence>
<gene>
    <name evidence="1" type="ORF">ALP13_101767</name>
</gene>